<protein>
    <submittedName>
        <fullName evidence="1">DUF4747 family protein</fullName>
    </submittedName>
</protein>
<dbReference type="AlphaFoldDB" id="A0A9Q8Q4H8"/>
<evidence type="ECO:0000313" key="1">
    <source>
        <dbReference type="EMBL" id="UNH31844.1"/>
    </source>
</evidence>
<organism evidence="1 2">
    <name type="scientific">Moellerella wisconsensis</name>
    <dbReference type="NCBI Taxonomy" id="158849"/>
    <lineage>
        <taxon>Bacteria</taxon>
        <taxon>Pseudomonadati</taxon>
        <taxon>Pseudomonadota</taxon>
        <taxon>Gammaproteobacteria</taxon>
        <taxon>Enterobacterales</taxon>
        <taxon>Morganellaceae</taxon>
        <taxon>Moellerella</taxon>
    </lineage>
</organism>
<sequence length="297" mass="34042">MARPKKLTYGAVNITMHPHSPESYVDLFKDAYESDFNIHLNGDMYAVMRLFSRMPGHKEKTGSYSGEIVKYTQIDKNGDWYSIKSKDLATDQEKAEISIPDDLKPNVTQFAFVFLPEYHLFVYQASYNGKNLSHLQVERYLSKLFSQPDLMKKYGVINITSLTEPDEVDKMLSLSGIKRISMLTRRPNPDNLANAEKKVQNRLKALNVIEEEKTLKADKSSDITPDAKLKTEALIAARNGKVDIKVVDYKGHIEELSSAEKPLRRQESYDPVVQTSFDVLLEKAHLIYGDFRQWLNK</sequence>
<gene>
    <name evidence="1" type="ORF">MNY72_06025</name>
</gene>
<dbReference type="Pfam" id="PF15931">
    <property type="entry name" value="DUF4747"/>
    <property type="match status" value="1"/>
</dbReference>
<accession>A0A9Q8Q4H8</accession>
<proteinExistence type="predicted"/>
<dbReference type="RefSeq" id="WP_241542709.1">
    <property type="nucleotide sequence ID" value="NZ_CAWQWN010000001.1"/>
</dbReference>
<evidence type="ECO:0000313" key="2">
    <source>
        <dbReference type="Proteomes" id="UP000829116"/>
    </source>
</evidence>
<dbReference type="EMBL" id="CP093245">
    <property type="protein sequence ID" value="UNH31844.1"/>
    <property type="molecule type" value="Genomic_DNA"/>
</dbReference>
<reference evidence="1" key="1">
    <citation type="submission" date="2022-03" db="EMBL/GenBank/DDBJ databases">
        <title>ESBL-producing Moellerella wisconsensis and Escherichia marmotae isolated from wild game meat.</title>
        <authorList>
            <person name="Biggel M."/>
        </authorList>
    </citation>
    <scope>NUCLEOTIDE SEQUENCE</scope>
    <source>
        <strain evidence="1">W51</strain>
    </source>
</reference>
<dbReference type="InterPro" id="IPR031832">
    <property type="entry name" value="DUF4747"/>
</dbReference>
<name>A0A9Q8Q4H8_9GAMM</name>
<dbReference type="Proteomes" id="UP000829116">
    <property type="component" value="Chromosome"/>
</dbReference>